<evidence type="ECO:0008006" key="9">
    <source>
        <dbReference type="Google" id="ProtNLM"/>
    </source>
</evidence>
<accession>A0AA36D470</accession>
<gene>
    <name evidence="7" type="ORF">MSPICULIGERA_LOCUS17980</name>
</gene>
<dbReference type="EMBL" id="CATQJA010002657">
    <property type="protein sequence ID" value="CAJ0579775.1"/>
    <property type="molecule type" value="Genomic_DNA"/>
</dbReference>
<evidence type="ECO:0000313" key="8">
    <source>
        <dbReference type="Proteomes" id="UP001177023"/>
    </source>
</evidence>
<sequence length="518" mass="57787">MPLTTAIVSSWSAKSDTELIGELAKQNDDLAQRSQFSELDADLRKELQEFLAERPESSTPEVSTEILRMLRILARDQGLIDGLLNEAKYDLVIMCGLHRGKPTRSYSCLDEAEKCLINTLHHSSKARAIFEKVALERLIERLGQFRSGSSVSVDGLTQPLSAKQAEDIWFYDLRISFVSSAHLPSIQKTWRENPAVAGVFIETAQEMLEKKADENFGDAPSAVKNRASEALKILYNLICRCPNTGFPTNFPAKRLTELACDFVRVGLLFGQDLLQHGVNLLTAVPRKQHEGRDMTIPDVLVTILGNLLDEKKTASERDLLNTYFAVLLNICSECAEARRYCRLMILPPLRASDVARRPDEGDTLRNRMVRAIHATVSRDLAAEFLFVLCKRSVPRMIKYTGFGHAAGLFADRGLLGKISERKDGDSEDSDTEEYNDVRDNVNPVSGYVQPRGENPLADMSDEQKEYEAMKLVNAIDQMMRSGGIRPATIGPDGRPREVSHVLELAKDAPADEMNSDSD</sequence>
<comment type="caution">
    <text evidence="7">The sequence shown here is derived from an EMBL/GenBank/DDBJ whole genome shotgun (WGS) entry which is preliminary data.</text>
</comment>
<dbReference type="Pfam" id="PF10165">
    <property type="entry name" value="Ric8"/>
    <property type="match status" value="1"/>
</dbReference>
<evidence type="ECO:0000313" key="7">
    <source>
        <dbReference type="EMBL" id="CAJ0579775.1"/>
    </source>
</evidence>
<dbReference type="PANTHER" id="PTHR12425">
    <property type="entry name" value="SYNEMBRYN"/>
    <property type="match status" value="1"/>
</dbReference>
<dbReference type="GO" id="GO:0005085">
    <property type="term" value="F:guanyl-nucleotide exchange factor activity"/>
    <property type="evidence" value="ECO:0007669"/>
    <property type="project" value="UniProtKB-KW"/>
</dbReference>
<feature type="compositionally biased region" description="Acidic residues" evidence="6">
    <location>
        <begin position="425"/>
        <end position="434"/>
    </location>
</feature>
<dbReference type="GO" id="GO:0007186">
    <property type="term" value="P:G protein-coupled receptor signaling pathway"/>
    <property type="evidence" value="ECO:0007669"/>
    <property type="project" value="TreeGrafter"/>
</dbReference>
<dbReference type="GO" id="GO:0005938">
    <property type="term" value="C:cell cortex"/>
    <property type="evidence" value="ECO:0007669"/>
    <property type="project" value="UniProtKB-SubCell"/>
</dbReference>
<dbReference type="Proteomes" id="UP001177023">
    <property type="component" value="Unassembled WGS sequence"/>
</dbReference>
<comment type="subcellular location">
    <subcellularLocation>
        <location evidence="1">Cytoplasm</location>
        <location evidence="1">Cell cortex</location>
    </subcellularLocation>
</comment>
<keyword evidence="3" id="KW-0963">Cytoplasm</keyword>
<evidence type="ECO:0000256" key="5">
    <source>
        <dbReference type="ARBA" id="ARBA00023186"/>
    </source>
</evidence>
<dbReference type="InterPro" id="IPR008376">
    <property type="entry name" value="Chaperone_Ric-8_A/B"/>
</dbReference>
<feature type="non-terminal residue" evidence="7">
    <location>
        <position position="1"/>
    </location>
</feature>
<name>A0AA36D470_9BILA</name>
<keyword evidence="4" id="KW-0344">Guanine-nucleotide releasing factor</keyword>
<organism evidence="7 8">
    <name type="scientific">Mesorhabditis spiculigera</name>
    <dbReference type="NCBI Taxonomy" id="96644"/>
    <lineage>
        <taxon>Eukaryota</taxon>
        <taxon>Metazoa</taxon>
        <taxon>Ecdysozoa</taxon>
        <taxon>Nematoda</taxon>
        <taxon>Chromadorea</taxon>
        <taxon>Rhabditida</taxon>
        <taxon>Rhabditina</taxon>
        <taxon>Rhabditomorpha</taxon>
        <taxon>Rhabditoidea</taxon>
        <taxon>Rhabditidae</taxon>
        <taxon>Mesorhabditinae</taxon>
        <taxon>Mesorhabditis</taxon>
    </lineage>
</organism>
<evidence type="ECO:0000256" key="3">
    <source>
        <dbReference type="ARBA" id="ARBA00022490"/>
    </source>
</evidence>
<dbReference type="InterPro" id="IPR019318">
    <property type="entry name" value="Gua_nucleotide_exch_fac_Ric8"/>
</dbReference>
<feature type="region of interest" description="Disordered" evidence="6">
    <location>
        <begin position="419"/>
        <end position="457"/>
    </location>
</feature>
<reference evidence="7" key="1">
    <citation type="submission" date="2023-06" db="EMBL/GenBank/DDBJ databases">
        <authorList>
            <person name="Delattre M."/>
        </authorList>
    </citation>
    <scope>NUCLEOTIDE SEQUENCE</scope>
    <source>
        <strain evidence="7">AF72</strain>
    </source>
</reference>
<comment type="similarity">
    <text evidence="2">Belongs to the synembryn family.</text>
</comment>
<evidence type="ECO:0000256" key="1">
    <source>
        <dbReference type="ARBA" id="ARBA00004544"/>
    </source>
</evidence>
<protein>
    <recommendedName>
        <fullName evidence="9">Synembryn</fullName>
    </recommendedName>
</protein>
<evidence type="ECO:0000256" key="2">
    <source>
        <dbReference type="ARBA" id="ARBA00009049"/>
    </source>
</evidence>
<evidence type="ECO:0000256" key="4">
    <source>
        <dbReference type="ARBA" id="ARBA00022658"/>
    </source>
</evidence>
<dbReference type="GO" id="GO:0001965">
    <property type="term" value="F:G-protein alpha-subunit binding"/>
    <property type="evidence" value="ECO:0007669"/>
    <property type="project" value="TreeGrafter"/>
</dbReference>
<keyword evidence="5" id="KW-0143">Chaperone</keyword>
<dbReference type="AlphaFoldDB" id="A0AA36D470"/>
<dbReference type="PANTHER" id="PTHR12425:SF5">
    <property type="entry name" value="SYNEMBRYN"/>
    <property type="match status" value="1"/>
</dbReference>
<proteinExistence type="inferred from homology"/>
<dbReference type="PRINTS" id="PR01802">
    <property type="entry name" value="SYNEMBRYN"/>
</dbReference>
<evidence type="ECO:0000256" key="6">
    <source>
        <dbReference type="SAM" id="MobiDB-lite"/>
    </source>
</evidence>
<keyword evidence="8" id="KW-1185">Reference proteome</keyword>